<dbReference type="EMBL" id="JANAVB010002397">
    <property type="protein sequence ID" value="KAJ6851022.1"/>
    <property type="molecule type" value="Genomic_DNA"/>
</dbReference>
<accession>A0AAX6DL84</accession>
<evidence type="ECO:0000256" key="1">
    <source>
        <dbReference type="SAM" id="MobiDB-lite"/>
    </source>
</evidence>
<reference evidence="2" key="2">
    <citation type="submission" date="2023-04" db="EMBL/GenBank/DDBJ databases">
        <authorList>
            <person name="Bruccoleri R.E."/>
            <person name="Oakeley E.J."/>
            <person name="Faust A.-M."/>
            <person name="Dessus-Babus S."/>
            <person name="Altorfer M."/>
            <person name="Burckhardt D."/>
            <person name="Oertli M."/>
            <person name="Naumann U."/>
            <person name="Petersen F."/>
            <person name="Wong J."/>
        </authorList>
    </citation>
    <scope>NUCLEOTIDE SEQUENCE</scope>
    <source>
        <strain evidence="2">GSM-AAB239-AS_SAM_17_03QT</strain>
        <tissue evidence="2">Leaf</tissue>
    </source>
</reference>
<dbReference type="Proteomes" id="UP001140949">
    <property type="component" value="Unassembled WGS sequence"/>
</dbReference>
<evidence type="ECO:0000313" key="2">
    <source>
        <dbReference type="EMBL" id="KAJ6792459.1"/>
    </source>
</evidence>
<dbReference type="InterPro" id="IPR044296">
    <property type="entry name" value="HIPP46"/>
</dbReference>
<organism evidence="2 4">
    <name type="scientific">Iris pallida</name>
    <name type="common">Sweet iris</name>
    <dbReference type="NCBI Taxonomy" id="29817"/>
    <lineage>
        <taxon>Eukaryota</taxon>
        <taxon>Viridiplantae</taxon>
        <taxon>Streptophyta</taxon>
        <taxon>Embryophyta</taxon>
        <taxon>Tracheophyta</taxon>
        <taxon>Spermatophyta</taxon>
        <taxon>Magnoliopsida</taxon>
        <taxon>Liliopsida</taxon>
        <taxon>Asparagales</taxon>
        <taxon>Iridaceae</taxon>
        <taxon>Iridoideae</taxon>
        <taxon>Irideae</taxon>
        <taxon>Iris</taxon>
    </lineage>
</organism>
<dbReference type="Gene3D" id="3.30.70.100">
    <property type="match status" value="1"/>
</dbReference>
<evidence type="ECO:0000313" key="3">
    <source>
        <dbReference type="EMBL" id="KAJ6851022.1"/>
    </source>
</evidence>
<dbReference type="PANTHER" id="PTHR46371">
    <property type="entry name" value="OS04G0464100 PROTEIN"/>
    <property type="match status" value="1"/>
</dbReference>
<sequence length="122" mass="13274">MSPSSSPSWRQLSPRRPRCPSSCETSRASSWEIPSPTRSFSAKMVLKVPVNDAKKRSKAMKEAATMSGFVSVQLEGDHMVVVGDGMDAVELVARLRKRVGHTELVSIYVGLLGPGQDLFLDA</sequence>
<dbReference type="EMBL" id="JANAVB010043618">
    <property type="protein sequence ID" value="KAJ6792459.1"/>
    <property type="molecule type" value="Genomic_DNA"/>
</dbReference>
<feature type="compositionally biased region" description="Low complexity" evidence="1">
    <location>
        <begin position="1"/>
        <end position="12"/>
    </location>
</feature>
<feature type="region of interest" description="Disordered" evidence="1">
    <location>
        <begin position="1"/>
        <end position="32"/>
    </location>
</feature>
<dbReference type="AlphaFoldDB" id="A0AAX6DL84"/>
<evidence type="ECO:0000313" key="4">
    <source>
        <dbReference type="Proteomes" id="UP001140949"/>
    </source>
</evidence>
<gene>
    <name evidence="2" type="ORF">M6B38_239625</name>
    <name evidence="3" type="ORF">M6B38_262770</name>
</gene>
<reference evidence="2" key="1">
    <citation type="journal article" date="2023" name="GigaByte">
        <title>Genome assembly of the bearded iris, Iris pallida Lam.</title>
        <authorList>
            <person name="Bruccoleri R.E."/>
            <person name="Oakeley E.J."/>
            <person name="Faust A.M.E."/>
            <person name="Altorfer M."/>
            <person name="Dessus-Babus S."/>
            <person name="Burckhardt D."/>
            <person name="Oertli M."/>
            <person name="Naumann U."/>
            <person name="Petersen F."/>
            <person name="Wong J."/>
        </authorList>
    </citation>
    <scope>NUCLEOTIDE SEQUENCE</scope>
    <source>
        <strain evidence="2">GSM-AAB239-AS_SAM_17_03QT</strain>
    </source>
</reference>
<name>A0AAX6DL84_IRIPA</name>
<proteinExistence type="predicted"/>
<protein>
    <submittedName>
        <fullName evidence="2">Heavy metal-associated domain containing protein</fullName>
    </submittedName>
</protein>
<comment type="caution">
    <text evidence="2">The sequence shown here is derived from an EMBL/GenBank/DDBJ whole genome shotgun (WGS) entry which is preliminary data.</text>
</comment>
<keyword evidence="4" id="KW-1185">Reference proteome</keyword>